<dbReference type="VEuPathDB" id="FungiDB:PYU1_G001968"/>
<evidence type="ECO:0000256" key="7">
    <source>
        <dbReference type="ARBA" id="ARBA00023136"/>
    </source>
</evidence>
<feature type="repeat" description="Solcar" evidence="9">
    <location>
        <begin position="244"/>
        <end position="343"/>
    </location>
</feature>
<dbReference type="EnsemblProtists" id="PYU1_T001970">
    <property type="protein sequence ID" value="PYU1_T001970"/>
    <property type="gene ID" value="PYU1_G001968"/>
</dbReference>
<dbReference type="AlphaFoldDB" id="K3WAH9"/>
<keyword evidence="4 9" id="KW-0812">Transmembrane</keyword>
<name>K3WAH9_GLOUD</name>
<keyword evidence="5" id="KW-0677">Repeat</keyword>
<evidence type="ECO:0000256" key="4">
    <source>
        <dbReference type="ARBA" id="ARBA00022692"/>
    </source>
</evidence>
<feature type="transmembrane region" description="Helical" evidence="11">
    <location>
        <begin position="323"/>
        <end position="348"/>
    </location>
</feature>
<evidence type="ECO:0000256" key="6">
    <source>
        <dbReference type="ARBA" id="ARBA00022989"/>
    </source>
</evidence>
<dbReference type="PANTHER" id="PTHR45939:SF5">
    <property type="entry name" value="PEROXISOMAL MEMBRANE PROTEIN PMP34"/>
    <property type="match status" value="1"/>
</dbReference>
<feature type="transmembrane region" description="Helical" evidence="11">
    <location>
        <begin position="6"/>
        <end position="24"/>
    </location>
</feature>
<dbReference type="OMA" id="QFMMYEL"/>
<organism evidence="12 13">
    <name type="scientific">Globisporangium ultimum (strain ATCC 200006 / CBS 805.95 / DAOM BR144)</name>
    <name type="common">Pythium ultimum</name>
    <dbReference type="NCBI Taxonomy" id="431595"/>
    <lineage>
        <taxon>Eukaryota</taxon>
        <taxon>Sar</taxon>
        <taxon>Stramenopiles</taxon>
        <taxon>Oomycota</taxon>
        <taxon>Peronosporomycetes</taxon>
        <taxon>Pythiales</taxon>
        <taxon>Pythiaceae</taxon>
        <taxon>Globisporangium</taxon>
    </lineage>
</organism>
<evidence type="ECO:0000256" key="9">
    <source>
        <dbReference type="PROSITE-ProRule" id="PRU00282"/>
    </source>
</evidence>
<evidence type="ECO:0000313" key="13">
    <source>
        <dbReference type="Proteomes" id="UP000019132"/>
    </source>
</evidence>
<keyword evidence="8" id="KW-0576">Peroxisome</keyword>
<dbReference type="InterPro" id="IPR023395">
    <property type="entry name" value="MCP_dom_sf"/>
</dbReference>
<dbReference type="PANTHER" id="PTHR45939">
    <property type="entry name" value="PEROXISOMAL MEMBRANE PROTEIN PMP34-RELATED"/>
    <property type="match status" value="1"/>
</dbReference>
<dbReference type="GO" id="GO:0005347">
    <property type="term" value="F:ATP transmembrane transporter activity"/>
    <property type="evidence" value="ECO:0007669"/>
    <property type="project" value="TreeGrafter"/>
</dbReference>
<keyword evidence="3 10" id="KW-0813">Transport</keyword>
<keyword evidence="7 9" id="KW-0472">Membrane</keyword>
<dbReference type="STRING" id="431595.K3WAH9"/>
<evidence type="ECO:0000256" key="10">
    <source>
        <dbReference type="RuleBase" id="RU000488"/>
    </source>
</evidence>
<dbReference type="GO" id="GO:0015230">
    <property type="term" value="F:FAD transmembrane transporter activity"/>
    <property type="evidence" value="ECO:0007669"/>
    <property type="project" value="TreeGrafter"/>
</dbReference>
<comment type="subcellular location">
    <subcellularLocation>
        <location evidence="1">Peroxisome membrane</location>
        <topology evidence="1">Multi-pass membrane protein</topology>
    </subcellularLocation>
</comment>
<dbReference type="GO" id="GO:0015228">
    <property type="term" value="F:coenzyme A transmembrane transporter activity"/>
    <property type="evidence" value="ECO:0007669"/>
    <property type="project" value="TreeGrafter"/>
</dbReference>
<dbReference type="eggNOG" id="KOG0769">
    <property type="taxonomic scope" value="Eukaryota"/>
</dbReference>
<dbReference type="Gene3D" id="1.50.40.10">
    <property type="entry name" value="Mitochondrial carrier domain"/>
    <property type="match status" value="1"/>
</dbReference>
<evidence type="ECO:0000256" key="2">
    <source>
        <dbReference type="ARBA" id="ARBA00006375"/>
    </source>
</evidence>
<feature type="repeat" description="Solcar" evidence="9">
    <location>
        <begin position="124"/>
        <end position="208"/>
    </location>
</feature>
<evidence type="ECO:0008006" key="14">
    <source>
        <dbReference type="Google" id="ProtNLM"/>
    </source>
</evidence>
<dbReference type="GO" id="GO:0005778">
    <property type="term" value="C:peroxisomal membrane"/>
    <property type="evidence" value="ECO:0007669"/>
    <property type="project" value="UniProtKB-SubCell"/>
</dbReference>
<dbReference type="GO" id="GO:0015217">
    <property type="term" value="F:ADP transmembrane transporter activity"/>
    <property type="evidence" value="ECO:0007669"/>
    <property type="project" value="TreeGrafter"/>
</dbReference>
<dbReference type="Pfam" id="PF00153">
    <property type="entry name" value="Mito_carr"/>
    <property type="match status" value="3"/>
</dbReference>
<reference evidence="12" key="3">
    <citation type="submission" date="2015-02" db="UniProtKB">
        <authorList>
            <consortium name="EnsemblProtists"/>
        </authorList>
    </citation>
    <scope>IDENTIFICATION</scope>
    <source>
        <strain evidence="12">DAOM BR144</strain>
    </source>
</reference>
<feature type="transmembrane region" description="Helical" evidence="11">
    <location>
        <begin position="130"/>
        <end position="149"/>
    </location>
</feature>
<comment type="similarity">
    <text evidence="2 10">Belongs to the mitochondrial carrier (TC 2.A.29) family.</text>
</comment>
<dbReference type="InterPro" id="IPR052217">
    <property type="entry name" value="Mito/Peroxisomal_Carrier"/>
</dbReference>
<dbReference type="GO" id="GO:0051724">
    <property type="term" value="F:NAD transmembrane transporter activity"/>
    <property type="evidence" value="ECO:0007669"/>
    <property type="project" value="TreeGrafter"/>
</dbReference>
<keyword evidence="6 11" id="KW-1133">Transmembrane helix</keyword>
<dbReference type="GO" id="GO:0080122">
    <property type="term" value="F:AMP transmembrane transporter activity"/>
    <property type="evidence" value="ECO:0007669"/>
    <property type="project" value="TreeGrafter"/>
</dbReference>
<evidence type="ECO:0000256" key="1">
    <source>
        <dbReference type="ARBA" id="ARBA00004585"/>
    </source>
</evidence>
<evidence type="ECO:0000256" key="3">
    <source>
        <dbReference type="ARBA" id="ARBA00022448"/>
    </source>
</evidence>
<feature type="transmembrane region" description="Helical" evidence="11">
    <location>
        <begin position="246"/>
        <end position="267"/>
    </location>
</feature>
<feature type="repeat" description="Solcar" evidence="9">
    <location>
        <begin position="1"/>
        <end position="108"/>
    </location>
</feature>
<dbReference type="PROSITE" id="PS50920">
    <property type="entry name" value="SOLCAR"/>
    <property type="match status" value="3"/>
</dbReference>
<evidence type="ECO:0000313" key="12">
    <source>
        <dbReference type="EnsemblProtists" id="PYU1_T001970"/>
    </source>
</evidence>
<accession>K3WAH9</accession>
<evidence type="ECO:0000256" key="5">
    <source>
        <dbReference type="ARBA" id="ARBA00022737"/>
    </source>
</evidence>
<keyword evidence="13" id="KW-1185">Reference proteome</keyword>
<evidence type="ECO:0000256" key="11">
    <source>
        <dbReference type="SAM" id="Phobius"/>
    </source>
</evidence>
<dbReference type="Proteomes" id="UP000019132">
    <property type="component" value="Unassembled WGS sequence"/>
</dbReference>
<dbReference type="SUPFAM" id="SSF103506">
    <property type="entry name" value="Mitochondrial carrier"/>
    <property type="match status" value="1"/>
</dbReference>
<dbReference type="InterPro" id="IPR018108">
    <property type="entry name" value="MCP_transmembrane"/>
</dbReference>
<dbReference type="HOGENOM" id="CLU_015166_6_3_1"/>
<feature type="transmembrane region" description="Helical" evidence="11">
    <location>
        <begin position="181"/>
        <end position="202"/>
    </location>
</feature>
<protein>
    <recommendedName>
        <fullName evidence="14">Peroxisomal membrane protein PMP34</fullName>
    </recommendedName>
</protein>
<reference evidence="13" key="2">
    <citation type="submission" date="2010-04" db="EMBL/GenBank/DDBJ databases">
        <authorList>
            <person name="Buell R."/>
            <person name="Hamilton J."/>
            <person name="Hostetler J."/>
        </authorList>
    </citation>
    <scope>NUCLEOTIDE SEQUENCE [LARGE SCALE GENOMIC DNA]</scope>
    <source>
        <strain evidence="13">DAOM:BR144</strain>
    </source>
</reference>
<evidence type="ECO:0000256" key="8">
    <source>
        <dbReference type="ARBA" id="ARBA00023140"/>
    </source>
</evidence>
<dbReference type="GO" id="GO:0044610">
    <property type="term" value="F:FMN transmembrane transporter activity"/>
    <property type="evidence" value="ECO:0007669"/>
    <property type="project" value="TreeGrafter"/>
</dbReference>
<reference evidence="13" key="1">
    <citation type="journal article" date="2010" name="Genome Biol.">
        <title>Genome sequence of the necrotrophic plant pathogen Pythium ultimum reveals original pathogenicity mechanisms and effector repertoire.</title>
        <authorList>
            <person name="Levesque C.A."/>
            <person name="Brouwer H."/>
            <person name="Cano L."/>
            <person name="Hamilton J.P."/>
            <person name="Holt C."/>
            <person name="Huitema E."/>
            <person name="Raffaele S."/>
            <person name="Robideau G.P."/>
            <person name="Thines M."/>
            <person name="Win J."/>
            <person name="Zerillo M.M."/>
            <person name="Beakes G.W."/>
            <person name="Boore J.L."/>
            <person name="Busam D."/>
            <person name="Dumas B."/>
            <person name="Ferriera S."/>
            <person name="Fuerstenberg S.I."/>
            <person name="Gachon C.M."/>
            <person name="Gaulin E."/>
            <person name="Govers F."/>
            <person name="Grenville-Briggs L."/>
            <person name="Horner N."/>
            <person name="Hostetler J."/>
            <person name="Jiang R.H."/>
            <person name="Johnson J."/>
            <person name="Krajaejun T."/>
            <person name="Lin H."/>
            <person name="Meijer H.J."/>
            <person name="Moore B."/>
            <person name="Morris P."/>
            <person name="Phuntmart V."/>
            <person name="Puiu D."/>
            <person name="Shetty J."/>
            <person name="Stajich J.E."/>
            <person name="Tripathy S."/>
            <person name="Wawra S."/>
            <person name="van West P."/>
            <person name="Whitty B.R."/>
            <person name="Coutinho P.M."/>
            <person name="Henrissat B."/>
            <person name="Martin F."/>
            <person name="Thomas P.D."/>
            <person name="Tyler B.M."/>
            <person name="De Vries R.P."/>
            <person name="Kamoun S."/>
            <person name="Yandell M."/>
            <person name="Tisserat N."/>
            <person name="Buell C.R."/>
        </authorList>
    </citation>
    <scope>NUCLEOTIDE SEQUENCE</scope>
    <source>
        <strain evidence="13">DAOM:BR144</strain>
    </source>
</reference>
<sequence length="361" mass="39181">METLAHGIAGSVGGMVAMAILYPLDQIKTIMQVEGQEAVAQAQAKTGEAETQADASKKKLLEQSFVAQAIAIIKAKRWSVYQGHVSTQVALGGSNFVYFFCYNGLKDALIKRLNNTNKALSGAITPMQNLALSCLAGVINVYITAPLWVMNMRLKSKDHTKYTGMIDCIKKIIQTEGLLSLWNGTLASLMLVSNPVIHYVSYERMKTALQLRRIATNPKGKMQLTMTSVQTFFVAILKSRGANLSAWEIFVLGALAKSLTTVVTYPLQVAQSLMRIQAATAKKEQDNTAQKTTQTSASLASCLAQIYKEQGVVGYFAGLEAKLLQTVLTAAISLVTYEKLLAIILVLLRQTKPKAIAKAVA</sequence>
<dbReference type="InParanoid" id="K3WAH9"/>
<proteinExistence type="inferred from homology"/>
<dbReference type="EMBL" id="GL376634">
    <property type="status" value="NOT_ANNOTATED_CDS"/>
    <property type="molecule type" value="Genomic_DNA"/>
</dbReference>